<evidence type="ECO:0000313" key="1">
    <source>
        <dbReference type="EMBL" id="RDU61887.1"/>
    </source>
</evidence>
<organism evidence="1 2">
    <name type="scientific">Helicobacter ganmani</name>
    <dbReference type="NCBI Taxonomy" id="60246"/>
    <lineage>
        <taxon>Bacteria</taxon>
        <taxon>Pseudomonadati</taxon>
        <taxon>Campylobacterota</taxon>
        <taxon>Epsilonproteobacteria</taxon>
        <taxon>Campylobacterales</taxon>
        <taxon>Helicobacteraceae</taxon>
        <taxon>Helicobacter</taxon>
    </lineage>
</organism>
<dbReference type="OrthoDB" id="337884at2"/>
<dbReference type="InterPro" id="IPR018841">
    <property type="entry name" value="DUF2442"/>
</dbReference>
<proteinExistence type="predicted"/>
<dbReference type="Proteomes" id="UP000256650">
    <property type="component" value="Unassembled WGS sequence"/>
</dbReference>
<protein>
    <submittedName>
        <fullName evidence="1">DUF2442 domain-containing protein</fullName>
    </submittedName>
</protein>
<comment type="caution">
    <text evidence="1">The sequence shown here is derived from an EMBL/GenBank/DDBJ whole genome shotgun (WGS) entry which is preliminary data.</text>
</comment>
<sequence>MTTLKGKKVCVQGEYLSVELEDGRIILTPLKWYAPLQKANLEELNAYEFICDKTGIEWASLDYHLSIESMLQFHIKSA</sequence>
<name>A0A3D8I9S6_9HELI</name>
<reference evidence="1 2" key="1">
    <citation type="submission" date="2018-04" db="EMBL/GenBank/DDBJ databases">
        <title>Novel Campyloabacter and Helicobacter Species and Strains.</title>
        <authorList>
            <person name="Mannion A.J."/>
            <person name="Shen Z."/>
            <person name="Fox J.G."/>
        </authorList>
    </citation>
    <scope>NUCLEOTIDE SEQUENCE [LARGE SCALE GENOMIC DNA]</scope>
    <source>
        <strain evidence="1 2">MIT 99-5101</strain>
    </source>
</reference>
<dbReference type="RefSeq" id="WP_115552122.1">
    <property type="nucleotide sequence ID" value="NZ_CAOOSM010000023.1"/>
</dbReference>
<evidence type="ECO:0000313" key="2">
    <source>
        <dbReference type="Proteomes" id="UP000256650"/>
    </source>
</evidence>
<accession>A0A3D8I9S6</accession>
<dbReference type="Gene3D" id="3.30.2020.40">
    <property type="entry name" value="Uncharacterised protein PF10387, DUF2442"/>
    <property type="match status" value="1"/>
</dbReference>
<dbReference type="GeneID" id="82536265"/>
<dbReference type="Pfam" id="PF10387">
    <property type="entry name" value="DUF2442"/>
    <property type="match status" value="1"/>
</dbReference>
<dbReference type="AlphaFoldDB" id="A0A3D8I9S6"/>
<gene>
    <name evidence="1" type="ORF">CQA43_08235</name>
</gene>
<keyword evidence="2" id="KW-1185">Reference proteome</keyword>
<dbReference type="EMBL" id="NXLS01000010">
    <property type="protein sequence ID" value="RDU61887.1"/>
    <property type="molecule type" value="Genomic_DNA"/>
</dbReference>